<keyword evidence="1" id="KW-1133">Transmembrane helix</keyword>
<feature type="transmembrane region" description="Helical" evidence="1">
    <location>
        <begin position="52"/>
        <end position="72"/>
    </location>
</feature>
<evidence type="ECO:0000313" key="3">
    <source>
        <dbReference type="Proteomes" id="UP000001880"/>
    </source>
</evidence>
<keyword evidence="1" id="KW-0472">Membrane</keyword>
<dbReference type="EMBL" id="CP001804">
    <property type="protein sequence ID" value="ACY18756.1"/>
    <property type="molecule type" value="Genomic_DNA"/>
</dbReference>
<reference evidence="2 3" key="1">
    <citation type="journal article" date="2010" name="Stand. Genomic Sci.">
        <title>Complete genome sequence of Haliangium ochraceum type strain (SMP-2).</title>
        <authorList>
            <consortium name="US DOE Joint Genome Institute (JGI-PGF)"/>
            <person name="Ivanova N."/>
            <person name="Daum C."/>
            <person name="Lang E."/>
            <person name="Abt B."/>
            <person name="Kopitz M."/>
            <person name="Saunders E."/>
            <person name="Lapidus A."/>
            <person name="Lucas S."/>
            <person name="Glavina Del Rio T."/>
            <person name="Nolan M."/>
            <person name="Tice H."/>
            <person name="Copeland A."/>
            <person name="Cheng J.F."/>
            <person name="Chen F."/>
            <person name="Bruce D."/>
            <person name="Goodwin L."/>
            <person name="Pitluck S."/>
            <person name="Mavromatis K."/>
            <person name="Pati A."/>
            <person name="Mikhailova N."/>
            <person name="Chen A."/>
            <person name="Palaniappan K."/>
            <person name="Land M."/>
            <person name="Hauser L."/>
            <person name="Chang Y.J."/>
            <person name="Jeffries C.D."/>
            <person name="Detter J.C."/>
            <person name="Brettin T."/>
            <person name="Rohde M."/>
            <person name="Goker M."/>
            <person name="Bristow J."/>
            <person name="Markowitz V."/>
            <person name="Eisen J.A."/>
            <person name="Hugenholtz P."/>
            <person name="Kyrpides N.C."/>
            <person name="Klenk H.P."/>
        </authorList>
    </citation>
    <scope>NUCLEOTIDE SEQUENCE [LARGE SCALE GENOMIC DNA]</scope>
    <source>
        <strain evidence="3">DSM 14365 / CIP 107738 / JCM 11303 / AJ 13395 / SMP-2</strain>
    </source>
</reference>
<evidence type="ECO:0000313" key="2">
    <source>
        <dbReference type="EMBL" id="ACY18756.1"/>
    </source>
</evidence>
<organism evidence="2 3">
    <name type="scientific">Haliangium ochraceum (strain DSM 14365 / JCM 11303 / SMP-2)</name>
    <dbReference type="NCBI Taxonomy" id="502025"/>
    <lineage>
        <taxon>Bacteria</taxon>
        <taxon>Pseudomonadati</taxon>
        <taxon>Myxococcota</taxon>
        <taxon>Polyangia</taxon>
        <taxon>Haliangiales</taxon>
        <taxon>Kofleriaceae</taxon>
        <taxon>Haliangium</taxon>
    </lineage>
</organism>
<dbReference type="RefSeq" id="WP_012831348.1">
    <property type="nucleotide sequence ID" value="NC_013440.1"/>
</dbReference>
<feature type="transmembrane region" description="Helical" evidence="1">
    <location>
        <begin position="92"/>
        <end position="111"/>
    </location>
</feature>
<gene>
    <name evidence="2" type="ordered locus">Hoch_6285</name>
</gene>
<accession>D0LMR9</accession>
<dbReference type="AlphaFoldDB" id="D0LMR9"/>
<keyword evidence="3" id="KW-1185">Reference proteome</keyword>
<sequence length="159" mass="16938">MPKRLLRYYASTDALHLNGNIILSGLLAAVAAALAASWAGARFSSPETITGISTAVTALTFVPIHLALHGAVVCLTRTGDPLWPRYWRETKLIYATGAPSILLFLGFYALGQDVLLRFGVTPGLASGGAYVIGQVLARLLHTVLYRKSKARATALAEES</sequence>
<protein>
    <submittedName>
        <fullName evidence="2">Uncharacterized protein</fullName>
    </submittedName>
</protein>
<feature type="transmembrane region" description="Helical" evidence="1">
    <location>
        <begin position="123"/>
        <end position="141"/>
    </location>
</feature>
<proteinExistence type="predicted"/>
<feature type="transmembrane region" description="Helical" evidence="1">
    <location>
        <begin position="21"/>
        <end position="40"/>
    </location>
</feature>
<evidence type="ECO:0000256" key="1">
    <source>
        <dbReference type="SAM" id="Phobius"/>
    </source>
</evidence>
<name>D0LMR9_HALO1</name>
<dbReference type="HOGENOM" id="CLU_1658376_0_0_7"/>
<dbReference type="STRING" id="502025.Hoch_6285"/>
<dbReference type="Proteomes" id="UP000001880">
    <property type="component" value="Chromosome"/>
</dbReference>
<keyword evidence="1" id="KW-0812">Transmembrane</keyword>
<dbReference type="KEGG" id="hoh:Hoch_6285"/>